<reference evidence="3" key="1">
    <citation type="submission" date="2020-05" db="UniProtKB">
        <authorList>
            <consortium name="EnsemblMetazoa"/>
        </authorList>
    </citation>
    <scope>IDENTIFICATION</scope>
    <source>
        <strain evidence="3">USDA</strain>
    </source>
</reference>
<dbReference type="InterPro" id="IPR036420">
    <property type="entry name" value="BRCT_dom_sf"/>
</dbReference>
<protein>
    <recommendedName>
        <fullName evidence="2">BRCT domain-containing protein</fullName>
    </recommendedName>
</protein>
<name>A0A1I8PTM1_STOCA</name>
<feature type="compositionally biased region" description="Polar residues" evidence="1">
    <location>
        <begin position="607"/>
        <end position="617"/>
    </location>
</feature>
<feature type="domain" description="BRCT" evidence="2">
    <location>
        <begin position="249"/>
        <end position="339"/>
    </location>
</feature>
<dbReference type="PANTHER" id="PTHR14625">
    <property type="entry name" value="MICROCEPHALIN"/>
    <property type="match status" value="1"/>
</dbReference>
<feature type="region of interest" description="Disordered" evidence="1">
    <location>
        <begin position="456"/>
        <end position="486"/>
    </location>
</feature>
<dbReference type="PANTHER" id="PTHR14625:SF3">
    <property type="entry name" value="MICROCEPHALIN"/>
    <property type="match status" value="1"/>
</dbReference>
<feature type="compositionally biased region" description="Low complexity" evidence="1">
    <location>
        <begin position="466"/>
        <end position="475"/>
    </location>
</feature>
<feature type="compositionally biased region" description="Low complexity" evidence="1">
    <location>
        <begin position="892"/>
        <end position="911"/>
    </location>
</feature>
<dbReference type="PROSITE" id="PS50172">
    <property type="entry name" value="BRCT"/>
    <property type="match status" value="2"/>
</dbReference>
<feature type="region of interest" description="Disordered" evidence="1">
    <location>
        <begin position="865"/>
        <end position="916"/>
    </location>
</feature>
<feature type="compositionally biased region" description="Polar residues" evidence="1">
    <location>
        <begin position="874"/>
        <end position="886"/>
    </location>
</feature>
<proteinExistence type="predicted"/>
<dbReference type="SMART" id="SM00292">
    <property type="entry name" value="BRCT"/>
    <property type="match status" value="2"/>
</dbReference>
<evidence type="ECO:0000256" key="1">
    <source>
        <dbReference type="SAM" id="MobiDB-lite"/>
    </source>
</evidence>
<dbReference type="CDD" id="cd17716">
    <property type="entry name" value="BRCT_microcephalin_rpt1"/>
    <property type="match status" value="1"/>
</dbReference>
<keyword evidence="4" id="KW-1185">Reference proteome</keyword>
<dbReference type="InterPro" id="IPR022047">
    <property type="entry name" value="Microcephalin-like"/>
</dbReference>
<sequence>MDRFVVRAPTWKKMNYGTVVAQSASSKPLAVQKKQPLQQKQLEEKVTTKTSKTHGERLADVFKPNNAVAIENLNCNSNDSGLSSASSISPPQQLDDNNVQCNPGSPLKNILMKTPTKKNALGKLGDYADCPEDKENDTYMTIKNILKSAKKVAATKVGLKENTPSKQQLPQTPKVNKLITTVKTTSENLTPTSNLMLMSRIQRDLNSPSASVRVRALKAIASPAKSPYTHFDIPESEQSLNFSVQETPDIKDVMRDIIVYVEVRSGEDNRSDGVRKVIEALGARVNLKLLRDTTHVVFKDGLMSTFKKARQWGIPIVSILWIEACKTKNRICDPKDYPISNLDRYENPELYDKMKRFKYMQPDSESSINRRGGSAQRDLTPTQKTGAIKKNSTLIGSTPTSSSNTKKKTDISQYFKKLDNGSSNKVLTTPIAQSVAASATVSESPATQFLNRINSKTTSPFRGQTKKASTTTKQANNVESYDDDESRESAAISDITKTQKVKKALDFLHTNGDQDKEIFDSPSTRTRRRNSIATTPAAIAAKDDNVCSKQISDTPSKSNRRRTLLPATEFGSKLNTPSKSVPADREVTNNIESSMTPSKNTRRRSSMHTPKSMTMETPSKGKPIQTILEEDTVTPREESVEKNEGKTLYCTKSMEISKEMGATGLVEVNSTNNAIKENQPNGLRSARRRTMFGSINSGNDIDTSNVTTRQRPTCYSVKPIEANNTGTNGFLSSATTSSNRRRTLYTPKKLNQNNDPKENNARQVDPQLSDGLNVTPTAGNMLGKVACSTLLESSDKSIKPIQTPPANAIAGKLLEETEPCVTPLVFSSTRLPGNKRRTIFDVSMDIITQRLQCINQSARRSLAPAINREEKNVDTNTIGSGKSNGKTTEDLSSNASSNTNSVENNTESHSTPVLSKKRKLFVPNEVLTPPPILPTSASTKINNTSVSNTPLTKNLLEQKNVTKRRRTLLPLTQQTLLSTTLDSSHVISEPPSQLLKRRSTLDFEQIKQIQNKAERKDKCSEDVISATGAANVGKQKTPVLVYTNMHKEQTDVIREICRSERQAFGDHYKCEIFRDLGPFYISVRCYPVTKDDLCELITLCGGRLALSRNKARYIIGDTSHTLPDKTYVTPYWILDSITQMQLMKIHKYLCPKPNERPAPCSPVAMVKTQT</sequence>
<dbReference type="SUPFAM" id="SSF52113">
    <property type="entry name" value="BRCT domain"/>
    <property type="match status" value="2"/>
</dbReference>
<dbReference type="GO" id="GO:0000278">
    <property type="term" value="P:mitotic cell cycle"/>
    <property type="evidence" value="ECO:0007669"/>
    <property type="project" value="TreeGrafter"/>
</dbReference>
<dbReference type="Gene3D" id="3.40.50.10190">
    <property type="entry name" value="BRCT domain"/>
    <property type="match status" value="2"/>
</dbReference>
<dbReference type="InterPro" id="IPR001357">
    <property type="entry name" value="BRCT_dom"/>
</dbReference>
<feature type="region of interest" description="Disordered" evidence="1">
    <location>
        <begin position="725"/>
        <end position="769"/>
    </location>
</feature>
<feature type="domain" description="BRCT" evidence="2">
    <location>
        <begin position="1068"/>
        <end position="1150"/>
    </location>
</feature>
<dbReference type="Pfam" id="PF12738">
    <property type="entry name" value="PTCB-BRCT"/>
    <property type="match status" value="1"/>
</dbReference>
<evidence type="ECO:0000259" key="2">
    <source>
        <dbReference type="PROSITE" id="PS50172"/>
    </source>
</evidence>
<evidence type="ECO:0000313" key="3">
    <source>
        <dbReference type="EnsemblMetazoa" id="SCAU010981-PB"/>
    </source>
</evidence>
<feature type="region of interest" description="Disordered" evidence="1">
    <location>
        <begin position="590"/>
        <end position="620"/>
    </location>
</feature>
<accession>A0A1I8PTM1</accession>
<dbReference type="CDD" id="cd17751">
    <property type="entry name" value="BRCT_microcephalin_rpt3"/>
    <property type="match status" value="1"/>
</dbReference>
<dbReference type="Proteomes" id="UP000095300">
    <property type="component" value="Unassembled WGS sequence"/>
</dbReference>
<feature type="compositionally biased region" description="Polar residues" evidence="1">
    <location>
        <begin position="590"/>
        <end position="599"/>
    </location>
</feature>
<gene>
    <name evidence="3" type="primary">106094171</name>
</gene>
<dbReference type="AlphaFoldDB" id="A0A1I8PTM1"/>
<dbReference type="VEuPathDB" id="VectorBase:SCAU010981"/>
<dbReference type="EnsemblMetazoa" id="SCAU010981-RB">
    <property type="protein sequence ID" value="SCAU010981-PB"/>
    <property type="gene ID" value="SCAU010981"/>
</dbReference>
<organism evidence="3 4">
    <name type="scientific">Stomoxys calcitrans</name>
    <name type="common">Stable fly</name>
    <name type="synonym">Conops calcitrans</name>
    <dbReference type="NCBI Taxonomy" id="35570"/>
    <lineage>
        <taxon>Eukaryota</taxon>
        <taxon>Metazoa</taxon>
        <taxon>Ecdysozoa</taxon>
        <taxon>Arthropoda</taxon>
        <taxon>Hexapoda</taxon>
        <taxon>Insecta</taxon>
        <taxon>Pterygota</taxon>
        <taxon>Neoptera</taxon>
        <taxon>Endopterygota</taxon>
        <taxon>Diptera</taxon>
        <taxon>Brachycera</taxon>
        <taxon>Muscomorpha</taxon>
        <taxon>Muscoidea</taxon>
        <taxon>Muscidae</taxon>
        <taxon>Stomoxys</taxon>
    </lineage>
</organism>
<dbReference type="OrthoDB" id="2384350at2759"/>
<evidence type="ECO:0000313" key="4">
    <source>
        <dbReference type="Proteomes" id="UP000095300"/>
    </source>
</evidence>